<sequence length="168" mass="19605">MYMCVDIQYEWEGFSSCKRPIHKWLLLSYGLVVMSRIVHVSGAFMQGLNLRQKSTAVRVLLSLMWLVILPAFTVWSMVGTAWVYEVMRATPECLPGGAHFWFLIVWQALSYFWIIVHCGLGIVAWYLERRLRRAEGDLRQLEDQDLLSRWGQAEGNREYVAWGLGFRV</sequence>
<organism evidence="2 3">
    <name type="scientific">Symbiodinium natans</name>
    <dbReference type="NCBI Taxonomy" id="878477"/>
    <lineage>
        <taxon>Eukaryota</taxon>
        <taxon>Sar</taxon>
        <taxon>Alveolata</taxon>
        <taxon>Dinophyceae</taxon>
        <taxon>Suessiales</taxon>
        <taxon>Symbiodiniaceae</taxon>
        <taxon>Symbiodinium</taxon>
    </lineage>
</organism>
<keyword evidence="1" id="KW-0472">Membrane</keyword>
<feature type="transmembrane region" description="Helical" evidence="1">
    <location>
        <begin position="56"/>
        <end position="78"/>
    </location>
</feature>
<dbReference type="EMBL" id="CAJNDS010000657">
    <property type="protein sequence ID" value="CAE7225850.1"/>
    <property type="molecule type" value="Genomic_DNA"/>
</dbReference>
<proteinExistence type="predicted"/>
<keyword evidence="3" id="KW-1185">Reference proteome</keyword>
<feature type="transmembrane region" description="Helical" evidence="1">
    <location>
        <begin position="98"/>
        <end position="127"/>
    </location>
</feature>
<keyword evidence="1" id="KW-0812">Transmembrane</keyword>
<dbReference type="AlphaFoldDB" id="A0A812KE43"/>
<dbReference type="Proteomes" id="UP000604046">
    <property type="component" value="Unassembled WGS sequence"/>
</dbReference>
<reference evidence="2" key="1">
    <citation type="submission" date="2021-02" db="EMBL/GenBank/DDBJ databases">
        <authorList>
            <person name="Dougan E. K."/>
            <person name="Rhodes N."/>
            <person name="Thang M."/>
            <person name="Chan C."/>
        </authorList>
    </citation>
    <scope>NUCLEOTIDE SEQUENCE</scope>
</reference>
<gene>
    <name evidence="2" type="primary">SIS3</name>
    <name evidence="2" type="ORF">SNAT2548_LOCUS8745</name>
</gene>
<accession>A0A812KE43</accession>
<evidence type="ECO:0000313" key="2">
    <source>
        <dbReference type="EMBL" id="CAE7225850.1"/>
    </source>
</evidence>
<dbReference type="OrthoDB" id="8062037at2759"/>
<comment type="caution">
    <text evidence="2">The sequence shown here is derived from an EMBL/GenBank/DDBJ whole genome shotgun (WGS) entry which is preliminary data.</text>
</comment>
<evidence type="ECO:0000256" key="1">
    <source>
        <dbReference type="SAM" id="Phobius"/>
    </source>
</evidence>
<name>A0A812KE43_9DINO</name>
<protein>
    <submittedName>
        <fullName evidence="2">SIS3 protein</fullName>
    </submittedName>
</protein>
<keyword evidence="1" id="KW-1133">Transmembrane helix</keyword>
<evidence type="ECO:0000313" key="3">
    <source>
        <dbReference type="Proteomes" id="UP000604046"/>
    </source>
</evidence>